<feature type="binding site" evidence="9">
    <location>
        <position position="72"/>
    </location>
    <ligand>
        <name>Cu cation</name>
        <dbReference type="ChEBI" id="CHEBI:23378"/>
    </ligand>
</feature>
<comment type="cofactor">
    <cofactor evidence="9">
        <name>Cu cation</name>
        <dbReference type="ChEBI" id="CHEBI:23378"/>
    </cofactor>
    <text evidence="9">Binds 1 copper ion per subunit.</text>
</comment>
<dbReference type="RefSeq" id="WP_108781689.1">
    <property type="nucleotide sequence ID" value="NZ_OMKW01000002.1"/>
</dbReference>
<evidence type="ECO:0000313" key="13">
    <source>
        <dbReference type="Proteomes" id="UP000244932"/>
    </source>
</evidence>
<name>A0A2R8AA67_9RHOB</name>
<dbReference type="CDD" id="cd04218">
    <property type="entry name" value="Pseudoazurin"/>
    <property type="match status" value="1"/>
</dbReference>
<evidence type="ECO:0000256" key="4">
    <source>
        <dbReference type="ARBA" id="ARBA00022723"/>
    </source>
</evidence>
<evidence type="ECO:0000256" key="2">
    <source>
        <dbReference type="ARBA" id="ARBA00016984"/>
    </source>
</evidence>
<dbReference type="PRINTS" id="PR00155">
    <property type="entry name" value="AMICYANIN"/>
</dbReference>
<evidence type="ECO:0000313" key="12">
    <source>
        <dbReference type="EMBL" id="SPF28948.1"/>
    </source>
</evidence>
<keyword evidence="3" id="KW-0813">Transport</keyword>
<dbReference type="GO" id="GO:0042597">
    <property type="term" value="C:periplasmic space"/>
    <property type="evidence" value="ECO:0007669"/>
    <property type="project" value="UniProtKB-SubCell"/>
</dbReference>
<evidence type="ECO:0000256" key="7">
    <source>
        <dbReference type="ARBA" id="ARBA00023008"/>
    </source>
</evidence>
<feature type="binding site" evidence="9">
    <location>
        <position position="110"/>
    </location>
    <ligand>
        <name>Cu cation</name>
        <dbReference type="ChEBI" id="CHEBI:23378"/>
    </ligand>
</feature>
<dbReference type="OrthoDB" id="7510199at2"/>
<reference evidence="12 13" key="1">
    <citation type="submission" date="2018-03" db="EMBL/GenBank/DDBJ databases">
        <authorList>
            <person name="Keele B.F."/>
        </authorList>
    </citation>
    <scope>NUCLEOTIDE SEQUENCE [LARGE SCALE GENOMIC DNA]</scope>
    <source>
        <strain evidence="12 13">CeCT 8812</strain>
    </source>
</reference>
<keyword evidence="5" id="KW-0574">Periplasm</keyword>
<dbReference type="InterPro" id="IPR001235">
    <property type="entry name" value="Copper_blue_Plastocyanin"/>
</dbReference>
<evidence type="ECO:0000259" key="11">
    <source>
        <dbReference type="Pfam" id="PF00127"/>
    </source>
</evidence>
<dbReference type="PROSITE" id="PS00196">
    <property type="entry name" value="COPPER_BLUE"/>
    <property type="match status" value="1"/>
</dbReference>
<sequence>MSLNMNRRTLIGSATALMLARPTFADGHSAVHEVAMLNRDPDDPRRRMVFGPTILEVKPGDTIKWLATDRGHNAASTDGMIPEGAEAWNGRINEEIEVTLNVPGVYGYHCTPHQTQGMVGLIVCRAEVGDVPENLEAAKEVRQRGRAAQAWEQIWEDAEAMGLLS</sequence>
<dbReference type="InterPro" id="IPR028871">
    <property type="entry name" value="BlueCu_1_BS"/>
</dbReference>
<dbReference type="Pfam" id="PF00127">
    <property type="entry name" value="Copper-bind"/>
    <property type="match status" value="1"/>
</dbReference>
<evidence type="ECO:0000256" key="10">
    <source>
        <dbReference type="SAM" id="SignalP"/>
    </source>
</evidence>
<dbReference type="GO" id="GO:0005507">
    <property type="term" value="F:copper ion binding"/>
    <property type="evidence" value="ECO:0007669"/>
    <property type="project" value="UniProtKB-UniRule"/>
</dbReference>
<dbReference type="InterPro" id="IPR012745">
    <property type="entry name" value="Pseudoazurin"/>
</dbReference>
<evidence type="ECO:0000256" key="3">
    <source>
        <dbReference type="ARBA" id="ARBA00022448"/>
    </source>
</evidence>
<feature type="domain" description="Blue (type 1) copper" evidence="11">
    <location>
        <begin position="46"/>
        <end position="123"/>
    </location>
</feature>
<dbReference type="NCBIfam" id="TIGR02375">
    <property type="entry name" value="pseudoazurin"/>
    <property type="match status" value="1"/>
</dbReference>
<proteinExistence type="predicted"/>
<evidence type="ECO:0000256" key="9">
    <source>
        <dbReference type="PIRSR" id="PIRSR602386-1"/>
    </source>
</evidence>
<comment type="subcellular location">
    <subcellularLocation>
        <location evidence="1">Periplasm</location>
    </subcellularLocation>
</comment>
<keyword evidence="4 9" id="KW-0479">Metal-binding</keyword>
<feature type="chain" id="PRO_5015322892" description="Pseudoazurin" evidence="10">
    <location>
        <begin position="26"/>
        <end position="165"/>
    </location>
</feature>
<keyword evidence="13" id="KW-1185">Reference proteome</keyword>
<protein>
    <recommendedName>
        <fullName evidence="2 8">Pseudoazurin</fullName>
    </recommendedName>
</protein>
<accession>A0A2R8AA67</accession>
<evidence type="ECO:0000256" key="6">
    <source>
        <dbReference type="ARBA" id="ARBA00022982"/>
    </source>
</evidence>
<dbReference type="SUPFAM" id="SSF49503">
    <property type="entry name" value="Cupredoxins"/>
    <property type="match status" value="1"/>
</dbReference>
<keyword evidence="10" id="KW-0732">Signal</keyword>
<dbReference type="PRINTS" id="PR00156">
    <property type="entry name" value="COPPERBLUE"/>
</dbReference>
<evidence type="ECO:0000256" key="5">
    <source>
        <dbReference type="ARBA" id="ARBA00022764"/>
    </source>
</evidence>
<keyword evidence="7 9" id="KW-0186">Copper</keyword>
<dbReference type="EMBL" id="OMKW01000002">
    <property type="protein sequence ID" value="SPF28948.1"/>
    <property type="molecule type" value="Genomic_DNA"/>
</dbReference>
<dbReference type="GO" id="GO:0009055">
    <property type="term" value="F:electron transfer activity"/>
    <property type="evidence" value="ECO:0007669"/>
    <property type="project" value="InterPro"/>
</dbReference>
<dbReference type="InterPro" id="IPR002386">
    <property type="entry name" value="Amicyanin/Pseudoazurin"/>
</dbReference>
<dbReference type="InterPro" id="IPR008972">
    <property type="entry name" value="Cupredoxin"/>
</dbReference>
<dbReference type="InterPro" id="IPR000923">
    <property type="entry name" value="BlueCu_1"/>
</dbReference>
<feature type="binding site" evidence="9">
    <location>
        <position position="113"/>
    </location>
    <ligand>
        <name>Cu cation</name>
        <dbReference type="ChEBI" id="CHEBI:23378"/>
    </ligand>
</feature>
<feature type="binding site" evidence="9">
    <location>
        <position position="118"/>
    </location>
    <ligand>
        <name>Cu cation</name>
        <dbReference type="ChEBI" id="CHEBI:23378"/>
    </ligand>
</feature>
<dbReference type="Proteomes" id="UP000244932">
    <property type="component" value="Unassembled WGS sequence"/>
</dbReference>
<dbReference type="Gene3D" id="2.60.40.420">
    <property type="entry name" value="Cupredoxins - blue copper proteins"/>
    <property type="match status" value="1"/>
</dbReference>
<keyword evidence="6" id="KW-0249">Electron transport</keyword>
<organism evidence="12 13">
    <name type="scientific">Pontivivens insulae</name>
    <dbReference type="NCBI Taxonomy" id="1639689"/>
    <lineage>
        <taxon>Bacteria</taxon>
        <taxon>Pseudomonadati</taxon>
        <taxon>Pseudomonadota</taxon>
        <taxon>Alphaproteobacteria</taxon>
        <taxon>Rhodobacterales</taxon>
        <taxon>Paracoccaceae</taxon>
        <taxon>Pontivivens</taxon>
    </lineage>
</organism>
<dbReference type="AlphaFoldDB" id="A0A2R8AA67"/>
<evidence type="ECO:0000256" key="1">
    <source>
        <dbReference type="ARBA" id="ARBA00004418"/>
    </source>
</evidence>
<gene>
    <name evidence="12" type="primary">bcp_1</name>
    <name evidence="12" type="ORF">POI8812_01251</name>
</gene>
<feature type="signal peptide" evidence="10">
    <location>
        <begin position="1"/>
        <end position="25"/>
    </location>
</feature>
<evidence type="ECO:0000256" key="8">
    <source>
        <dbReference type="NCBIfam" id="TIGR02375"/>
    </source>
</evidence>